<feature type="compositionally biased region" description="Basic and acidic residues" evidence="2">
    <location>
        <begin position="205"/>
        <end position="215"/>
    </location>
</feature>
<feature type="compositionally biased region" description="Polar residues" evidence="2">
    <location>
        <begin position="43"/>
        <end position="74"/>
    </location>
</feature>
<proteinExistence type="predicted"/>
<gene>
    <name evidence="3" type="ORF">BTUL_0047g00630</name>
</gene>
<feature type="region of interest" description="Disordered" evidence="2">
    <location>
        <begin position="445"/>
        <end position="535"/>
    </location>
</feature>
<accession>A0A4Z1F0B1</accession>
<feature type="region of interest" description="Disordered" evidence="2">
    <location>
        <begin position="197"/>
        <end position="226"/>
    </location>
</feature>
<feature type="compositionally biased region" description="Polar residues" evidence="2">
    <location>
        <begin position="496"/>
        <end position="512"/>
    </location>
</feature>
<feature type="coiled-coil region" evidence="1">
    <location>
        <begin position="592"/>
        <end position="626"/>
    </location>
</feature>
<evidence type="ECO:0000313" key="4">
    <source>
        <dbReference type="Proteomes" id="UP000297777"/>
    </source>
</evidence>
<feature type="region of interest" description="Disordered" evidence="2">
    <location>
        <begin position="23"/>
        <end position="107"/>
    </location>
</feature>
<evidence type="ECO:0000256" key="2">
    <source>
        <dbReference type="SAM" id="MobiDB-lite"/>
    </source>
</evidence>
<keyword evidence="4" id="KW-1185">Reference proteome</keyword>
<evidence type="ECO:0000313" key="3">
    <source>
        <dbReference type="EMBL" id="TGO14901.1"/>
    </source>
</evidence>
<protein>
    <submittedName>
        <fullName evidence="3">Uncharacterized protein</fullName>
    </submittedName>
</protein>
<dbReference type="OrthoDB" id="3532490at2759"/>
<comment type="caution">
    <text evidence="3">The sequence shown here is derived from an EMBL/GenBank/DDBJ whole genome shotgun (WGS) entry which is preliminary data.</text>
</comment>
<organism evidence="3 4">
    <name type="scientific">Botrytis tulipae</name>
    <dbReference type="NCBI Taxonomy" id="87230"/>
    <lineage>
        <taxon>Eukaryota</taxon>
        <taxon>Fungi</taxon>
        <taxon>Dikarya</taxon>
        <taxon>Ascomycota</taxon>
        <taxon>Pezizomycotina</taxon>
        <taxon>Leotiomycetes</taxon>
        <taxon>Helotiales</taxon>
        <taxon>Sclerotiniaceae</taxon>
        <taxon>Botrytis</taxon>
    </lineage>
</organism>
<name>A0A4Z1F0B1_9HELO</name>
<feature type="compositionally biased region" description="Polar residues" evidence="2">
    <location>
        <begin position="87"/>
        <end position="107"/>
    </location>
</feature>
<keyword evidence="1" id="KW-0175">Coiled coil</keyword>
<sequence>MSQKVPSPILGQRNFAYARSHFPARSPILGGRDSSEDELDDASVTNSTTTHHGMSRGKATSRSDPWQPPTTSRKPLTAMARPGPERQLSSSPEYTPASPSFATAGSITPRSPVFVARNQNFNPSSFGPSNALCAHYQAQPQRPTSGPSLPDYQSPGMNYQESFTSYRARPENSFAVQPPPMFPSLTSNFFRKQGSMINSNSSWTHSKDSIRKRSSEEDDDFFAPPSKRRQYSFGFYNETTARATDQTLQNSRNRVYVGSNYGTTPAIGDVEMTNYRAPESSNIYAGMVYQAAPSTPRGRDADDYNGPQATFSRGIEYTTTETAYGPNYSGEPGLVIQQKPISTLARGTRSFDSAVATKPKHLQRILPRLPPLCTTFCGLSSIQSPRASPPSSNNNYPTEPQENVNHDNILSPSPQRSIRAEVFHSLEAHDASVDSNTVDPLILHSYAPSPALPEGSTHDAENQNSNENPPVESPQEENTINRHDTDSVTLAEDTPRQSIEVPNNTDNESVVSHHSRNNHDDDNESVISHHSRNNNVDDNNNQLLILQEEVTDLGVELYGVQRELSNHRENFEALYTLNTEYSTEIPTTSGNVERLQQRIQAQSDETTQLRNEINTLRAEASEHRSRFHTFMDLVVEVADLSKLHCEQINQLTQREARAQIEIANNTTANKVDELAALTREVTRLQNRVLTLQNEALEKQIADLRASSGL</sequence>
<dbReference type="Proteomes" id="UP000297777">
    <property type="component" value="Unassembled WGS sequence"/>
</dbReference>
<dbReference type="EMBL" id="PQXH01000047">
    <property type="protein sequence ID" value="TGO14901.1"/>
    <property type="molecule type" value="Genomic_DNA"/>
</dbReference>
<feature type="compositionally biased region" description="Polar residues" evidence="2">
    <location>
        <begin position="398"/>
        <end position="412"/>
    </location>
</feature>
<reference evidence="3 4" key="1">
    <citation type="submission" date="2017-12" db="EMBL/GenBank/DDBJ databases">
        <title>Comparative genomics of Botrytis spp.</title>
        <authorList>
            <person name="Valero-Jimenez C.A."/>
            <person name="Tapia P."/>
            <person name="Veloso J."/>
            <person name="Silva-Moreno E."/>
            <person name="Staats M."/>
            <person name="Valdes J.H."/>
            <person name="Van Kan J.A.L."/>
        </authorList>
    </citation>
    <scope>NUCLEOTIDE SEQUENCE [LARGE SCALE GENOMIC DNA]</scope>
    <source>
        <strain evidence="3 4">Bt9001</strain>
    </source>
</reference>
<evidence type="ECO:0000256" key="1">
    <source>
        <dbReference type="SAM" id="Coils"/>
    </source>
</evidence>
<feature type="coiled-coil region" evidence="1">
    <location>
        <begin position="667"/>
        <end position="706"/>
    </location>
</feature>
<dbReference type="AlphaFoldDB" id="A0A4Z1F0B1"/>
<feature type="region of interest" description="Disordered" evidence="2">
    <location>
        <begin position="382"/>
        <end position="412"/>
    </location>
</feature>